<sequence length="54" mass="5892">MGVAESLSFTEDVFMEGKVTEVTDVDASDESKPRKSLAHVKKGNLPVDILMEIP</sequence>
<reference evidence="1 2" key="1">
    <citation type="submission" date="2021-06" db="EMBL/GenBank/DDBJ databases">
        <title>A haploid diamondback moth (Plutella xylostella L.) genome assembly resolves 31 chromosomes and identifies a diamide resistance mutation.</title>
        <authorList>
            <person name="Ward C.M."/>
            <person name="Perry K.D."/>
            <person name="Baker G."/>
            <person name="Powis K."/>
            <person name="Heckel D.G."/>
            <person name="Baxter S.W."/>
        </authorList>
    </citation>
    <scope>NUCLEOTIDE SEQUENCE [LARGE SCALE GENOMIC DNA]</scope>
    <source>
        <strain evidence="1 2">LV</strain>
        <tissue evidence="1">Single pupa</tissue>
    </source>
</reference>
<protein>
    <submittedName>
        <fullName evidence="1">Uncharacterized protein</fullName>
    </submittedName>
</protein>
<evidence type="ECO:0000313" key="2">
    <source>
        <dbReference type="Proteomes" id="UP000823941"/>
    </source>
</evidence>
<keyword evidence="2" id="KW-1185">Reference proteome</keyword>
<evidence type="ECO:0000313" key="1">
    <source>
        <dbReference type="EMBL" id="KAG7299876.1"/>
    </source>
</evidence>
<accession>A0ABQ7Q3R1</accession>
<dbReference type="EMBL" id="JAHIBW010000022">
    <property type="protein sequence ID" value="KAG7299876.1"/>
    <property type="molecule type" value="Genomic_DNA"/>
</dbReference>
<dbReference type="Proteomes" id="UP000823941">
    <property type="component" value="Chromosome 22"/>
</dbReference>
<organism evidence="1 2">
    <name type="scientific">Plutella xylostella</name>
    <name type="common">Diamondback moth</name>
    <name type="synonym">Plutella maculipennis</name>
    <dbReference type="NCBI Taxonomy" id="51655"/>
    <lineage>
        <taxon>Eukaryota</taxon>
        <taxon>Metazoa</taxon>
        <taxon>Ecdysozoa</taxon>
        <taxon>Arthropoda</taxon>
        <taxon>Hexapoda</taxon>
        <taxon>Insecta</taxon>
        <taxon>Pterygota</taxon>
        <taxon>Neoptera</taxon>
        <taxon>Endopterygota</taxon>
        <taxon>Lepidoptera</taxon>
        <taxon>Glossata</taxon>
        <taxon>Ditrysia</taxon>
        <taxon>Yponomeutoidea</taxon>
        <taxon>Plutellidae</taxon>
        <taxon>Plutella</taxon>
    </lineage>
</organism>
<gene>
    <name evidence="1" type="ORF">JYU34_016895</name>
</gene>
<proteinExistence type="predicted"/>
<name>A0ABQ7Q3R1_PLUXY</name>
<comment type="caution">
    <text evidence="1">The sequence shown here is derived from an EMBL/GenBank/DDBJ whole genome shotgun (WGS) entry which is preliminary data.</text>
</comment>